<evidence type="ECO:0000256" key="2">
    <source>
        <dbReference type="ARBA" id="ARBA00023015"/>
    </source>
</evidence>
<feature type="domain" description="HTH tetR-type" evidence="6">
    <location>
        <begin position="28"/>
        <end position="86"/>
    </location>
</feature>
<dbReference type="GO" id="GO:0003700">
    <property type="term" value="F:DNA-binding transcription factor activity"/>
    <property type="evidence" value="ECO:0007669"/>
    <property type="project" value="TreeGrafter"/>
</dbReference>
<comment type="caution">
    <text evidence="7">The sequence shown here is derived from an EMBL/GenBank/DDBJ whole genome shotgun (WGS) entry which is preliminary data.</text>
</comment>
<organism evidence="7 8">
    <name type="scientific">Planotetraspora silvatica</name>
    <dbReference type="NCBI Taxonomy" id="234614"/>
    <lineage>
        <taxon>Bacteria</taxon>
        <taxon>Bacillati</taxon>
        <taxon>Actinomycetota</taxon>
        <taxon>Actinomycetes</taxon>
        <taxon>Streptosporangiales</taxon>
        <taxon>Streptosporangiaceae</taxon>
        <taxon>Planotetraspora</taxon>
    </lineage>
</organism>
<dbReference type="Proteomes" id="UP000644610">
    <property type="component" value="Unassembled WGS sequence"/>
</dbReference>
<evidence type="ECO:0000256" key="4">
    <source>
        <dbReference type="ARBA" id="ARBA00023163"/>
    </source>
</evidence>
<keyword evidence="8" id="KW-1185">Reference proteome</keyword>
<evidence type="ECO:0000313" key="7">
    <source>
        <dbReference type="EMBL" id="GII46643.1"/>
    </source>
</evidence>
<evidence type="ECO:0000313" key="8">
    <source>
        <dbReference type="Proteomes" id="UP000644610"/>
    </source>
</evidence>
<dbReference type="InterPro" id="IPR036271">
    <property type="entry name" value="Tet_transcr_reg_TetR-rel_C_sf"/>
</dbReference>
<keyword evidence="2" id="KW-0805">Transcription regulation</keyword>
<reference evidence="7" key="1">
    <citation type="submission" date="2021-01" db="EMBL/GenBank/DDBJ databases">
        <title>Whole genome shotgun sequence of Planotetraspora silvatica NBRC 100141.</title>
        <authorList>
            <person name="Komaki H."/>
            <person name="Tamura T."/>
        </authorList>
    </citation>
    <scope>NUCLEOTIDE SEQUENCE</scope>
    <source>
        <strain evidence="7">NBRC 100141</strain>
    </source>
</reference>
<dbReference type="Pfam" id="PF00440">
    <property type="entry name" value="TetR_N"/>
    <property type="match status" value="1"/>
</dbReference>
<dbReference type="SUPFAM" id="SSF48498">
    <property type="entry name" value="Tetracyclin repressor-like, C-terminal domain"/>
    <property type="match status" value="1"/>
</dbReference>
<dbReference type="InterPro" id="IPR001647">
    <property type="entry name" value="HTH_TetR"/>
</dbReference>
<dbReference type="AlphaFoldDB" id="A0A8J3UK02"/>
<feature type="DNA-binding region" description="H-T-H motif" evidence="5">
    <location>
        <begin position="49"/>
        <end position="68"/>
    </location>
</feature>
<evidence type="ECO:0000259" key="6">
    <source>
        <dbReference type="PROSITE" id="PS50977"/>
    </source>
</evidence>
<evidence type="ECO:0000256" key="5">
    <source>
        <dbReference type="PROSITE-ProRule" id="PRU00335"/>
    </source>
</evidence>
<sequence>MAATPRGAGPRSPQRPAAPLMERRADARRNIASILDAAVLLLSRDADASVADIAKAAGVGRVTLYGHFSTRADLVDAVLTRTVEQADAILDATDTAGDPRQALTRLVGASWQIVHRFRSVLQAAQRELPAERIRAVHDRILHRVQTIIDRGRQAGVFRDDLPEEWLVTVVFSLMHAAAEDSAAGALDTDDAARIIAATLLAALTAPGATVPTVNP</sequence>
<evidence type="ECO:0000256" key="3">
    <source>
        <dbReference type="ARBA" id="ARBA00023125"/>
    </source>
</evidence>
<protein>
    <submittedName>
        <fullName evidence="7">TetR family transcriptional regulator</fullName>
    </submittedName>
</protein>
<dbReference type="GO" id="GO:0000976">
    <property type="term" value="F:transcription cis-regulatory region binding"/>
    <property type="evidence" value="ECO:0007669"/>
    <property type="project" value="TreeGrafter"/>
</dbReference>
<dbReference type="PANTHER" id="PTHR30055">
    <property type="entry name" value="HTH-TYPE TRANSCRIPTIONAL REGULATOR RUTR"/>
    <property type="match status" value="1"/>
</dbReference>
<accession>A0A8J3UK02</accession>
<dbReference type="PANTHER" id="PTHR30055:SF175">
    <property type="entry name" value="HTH-TYPE TRANSCRIPTIONAL REPRESSOR KSTR2"/>
    <property type="match status" value="1"/>
</dbReference>
<dbReference type="EMBL" id="BOOQ01000019">
    <property type="protein sequence ID" value="GII46643.1"/>
    <property type="molecule type" value="Genomic_DNA"/>
</dbReference>
<keyword evidence="1" id="KW-0678">Repressor</keyword>
<proteinExistence type="predicted"/>
<dbReference type="InterPro" id="IPR009057">
    <property type="entry name" value="Homeodomain-like_sf"/>
</dbReference>
<keyword evidence="3 5" id="KW-0238">DNA-binding</keyword>
<name>A0A8J3UK02_9ACTN</name>
<dbReference type="Gene3D" id="1.10.357.10">
    <property type="entry name" value="Tetracycline Repressor, domain 2"/>
    <property type="match status" value="1"/>
</dbReference>
<gene>
    <name evidence="7" type="ORF">Psi02_30670</name>
</gene>
<evidence type="ECO:0000256" key="1">
    <source>
        <dbReference type="ARBA" id="ARBA00022491"/>
    </source>
</evidence>
<dbReference type="PROSITE" id="PS50977">
    <property type="entry name" value="HTH_TETR_2"/>
    <property type="match status" value="1"/>
</dbReference>
<keyword evidence="4" id="KW-0804">Transcription</keyword>
<dbReference type="InterPro" id="IPR050109">
    <property type="entry name" value="HTH-type_TetR-like_transc_reg"/>
</dbReference>
<dbReference type="RefSeq" id="WP_203974593.1">
    <property type="nucleotide sequence ID" value="NZ_BAAAKY010000014.1"/>
</dbReference>
<dbReference type="SUPFAM" id="SSF46689">
    <property type="entry name" value="Homeodomain-like"/>
    <property type="match status" value="1"/>
</dbReference>